<dbReference type="Gene3D" id="2.10.70.10">
    <property type="entry name" value="Complement Module, domain 1"/>
    <property type="match status" value="1"/>
</dbReference>
<dbReference type="Proteomes" id="UP001176940">
    <property type="component" value="Unassembled WGS sequence"/>
</dbReference>
<comment type="caution">
    <text evidence="6">The sequence shown here is derived from an EMBL/GenBank/DDBJ whole genome shotgun (WGS) entry which is preliminary data.</text>
</comment>
<organism evidence="6 7">
    <name type="scientific">Ranitomeya imitator</name>
    <name type="common">mimic poison frog</name>
    <dbReference type="NCBI Taxonomy" id="111125"/>
    <lineage>
        <taxon>Eukaryota</taxon>
        <taxon>Metazoa</taxon>
        <taxon>Chordata</taxon>
        <taxon>Craniata</taxon>
        <taxon>Vertebrata</taxon>
        <taxon>Euteleostomi</taxon>
        <taxon>Amphibia</taxon>
        <taxon>Batrachia</taxon>
        <taxon>Anura</taxon>
        <taxon>Neobatrachia</taxon>
        <taxon>Hyloidea</taxon>
        <taxon>Dendrobatidae</taxon>
        <taxon>Dendrobatinae</taxon>
        <taxon>Ranitomeya</taxon>
    </lineage>
</organism>
<keyword evidence="3" id="KW-0964">Secreted</keyword>
<dbReference type="InterPro" id="IPR008735">
    <property type="entry name" value="PSP94"/>
</dbReference>
<comment type="similarity">
    <text evidence="2">Belongs to the beta-microseminoprotein family.</text>
</comment>
<keyword evidence="4" id="KW-1015">Disulfide bond</keyword>
<evidence type="ECO:0000256" key="3">
    <source>
        <dbReference type="ARBA" id="ARBA00022525"/>
    </source>
</evidence>
<feature type="transmembrane region" description="Helical" evidence="5">
    <location>
        <begin position="21"/>
        <end position="43"/>
    </location>
</feature>
<evidence type="ECO:0000256" key="5">
    <source>
        <dbReference type="SAM" id="Phobius"/>
    </source>
</evidence>
<name>A0ABN9M6P4_9NEOB</name>
<dbReference type="EMBL" id="CAUEEQ010048359">
    <property type="protein sequence ID" value="CAJ0959705.1"/>
    <property type="molecule type" value="Genomic_DNA"/>
</dbReference>
<evidence type="ECO:0000313" key="7">
    <source>
        <dbReference type="Proteomes" id="UP001176940"/>
    </source>
</evidence>
<protein>
    <recommendedName>
        <fullName evidence="8">Beta-microseminoprotein</fullName>
    </recommendedName>
</protein>
<dbReference type="PANTHER" id="PTHR10500">
    <property type="entry name" value="BETA-MICROSEMINOPROTEIN"/>
    <property type="match status" value="1"/>
</dbReference>
<gene>
    <name evidence="6" type="ORF">RIMI_LOCUS16950826</name>
</gene>
<accession>A0ABN9M6P4</accession>
<keyword evidence="5" id="KW-0812">Transmembrane</keyword>
<evidence type="ECO:0000256" key="4">
    <source>
        <dbReference type="ARBA" id="ARBA00023157"/>
    </source>
</evidence>
<sequence length="127" mass="14112">MAARRVGLGTKISGNEISKCLVVLLLYAGVFITLSDASCYFALPKAGVEGCVHDGKLYERGANWRDDDCSDCFCSKTGEKSCCKNFHKPTKYDHEKCTLNFNKETCNYEVISKEDPEKQCMAFESVG</sequence>
<evidence type="ECO:0000256" key="1">
    <source>
        <dbReference type="ARBA" id="ARBA00004613"/>
    </source>
</evidence>
<keyword evidence="5" id="KW-1133">Transmembrane helix</keyword>
<proteinExistence type="inferred from homology"/>
<evidence type="ECO:0008006" key="8">
    <source>
        <dbReference type="Google" id="ProtNLM"/>
    </source>
</evidence>
<dbReference type="Gene3D" id="2.20.25.590">
    <property type="match status" value="1"/>
</dbReference>
<reference evidence="6" key="1">
    <citation type="submission" date="2023-07" db="EMBL/GenBank/DDBJ databases">
        <authorList>
            <person name="Stuckert A."/>
        </authorList>
    </citation>
    <scope>NUCLEOTIDE SEQUENCE</scope>
</reference>
<evidence type="ECO:0000313" key="6">
    <source>
        <dbReference type="EMBL" id="CAJ0959705.1"/>
    </source>
</evidence>
<evidence type="ECO:0000256" key="2">
    <source>
        <dbReference type="ARBA" id="ARBA00010352"/>
    </source>
</evidence>
<comment type="subcellular location">
    <subcellularLocation>
        <location evidence="1">Secreted</location>
    </subcellularLocation>
</comment>
<dbReference type="Pfam" id="PF05825">
    <property type="entry name" value="PSP94"/>
    <property type="match status" value="1"/>
</dbReference>
<keyword evidence="5" id="KW-0472">Membrane</keyword>
<dbReference type="PANTHER" id="PTHR10500:SF7">
    <property type="entry name" value="BETA-MICROSEMINOPROTEIN"/>
    <property type="match status" value="1"/>
</dbReference>
<keyword evidence="7" id="KW-1185">Reference proteome</keyword>